<dbReference type="VEuPathDB" id="FungiDB:LEMA_P113270.1"/>
<gene>
    <name evidence="1" type="ORF">LEMA_P113270.1</name>
</gene>
<dbReference type="OrthoDB" id="2309723at2759"/>
<keyword evidence="2" id="KW-1185">Reference proteome</keyword>
<dbReference type="EMBL" id="FP929126">
    <property type="protein sequence ID" value="CBX94912.1"/>
    <property type="molecule type" value="Genomic_DNA"/>
</dbReference>
<evidence type="ECO:0000313" key="1">
    <source>
        <dbReference type="EMBL" id="CBX94912.1"/>
    </source>
</evidence>
<dbReference type="Proteomes" id="UP000002668">
    <property type="component" value="Genome"/>
</dbReference>
<name>E4ZUX5_LEPMJ</name>
<dbReference type="AlphaFoldDB" id="E4ZUX5"/>
<proteinExistence type="predicted"/>
<accession>E4ZUX5</accession>
<dbReference type="InParanoid" id="E4ZUX5"/>
<organism evidence="2">
    <name type="scientific">Leptosphaeria maculans (strain JN3 / isolate v23.1.3 / race Av1-4-5-6-7-8)</name>
    <name type="common">Blackleg fungus</name>
    <name type="synonym">Phoma lingam</name>
    <dbReference type="NCBI Taxonomy" id="985895"/>
    <lineage>
        <taxon>Eukaryota</taxon>
        <taxon>Fungi</taxon>
        <taxon>Dikarya</taxon>
        <taxon>Ascomycota</taxon>
        <taxon>Pezizomycotina</taxon>
        <taxon>Dothideomycetes</taxon>
        <taxon>Pleosporomycetidae</taxon>
        <taxon>Pleosporales</taxon>
        <taxon>Pleosporineae</taxon>
        <taxon>Leptosphaeriaceae</taxon>
        <taxon>Plenodomus</taxon>
        <taxon>Plenodomus lingam/Leptosphaeria maculans species complex</taxon>
    </lineage>
</organism>
<dbReference type="HOGENOM" id="CLU_1384386_0_0_1"/>
<dbReference type="Gene3D" id="3.40.30.10">
    <property type="entry name" value="Glutaredoxin"/>
    <property type="match status" value="1"/>
</dbReference>
<evidence type="ECO:0000313" key="2">
    <source>
        <dbReference type="Proteomes" id="UP000002668"/>
    </source>
</evidence>
<reference evidence="2" key="1">
    <citation type="journal article" date="2011" name="Nat. Commun.">
        <title>Effector diversification within compartments of the Leptosphaeria maculans genome affected by Repeat-Induced Point mutations.</title>
        <authorList>
            <person name="Rouxel T."/>
            <person name="Grandaubert J."/>
            <person name="Hane J.K."/>
            <person name="Hoede C."/>
            <person name="van de Wouw A.P."/>
            <person name="Couloux A."/>
            <person name="Dominguez V."/>
            <person name="Anthouard V."/>
            <person name="Bally P."/>
            <person name="Bourras S."/>
            <person name="Cozijnsen A.J."/>
            <person name="Ciuffetti L.M."/>
            <person name="Degrave A."/>
            <person name="Dilmaghani A."/>
            <person name="Duret L."/>
            <person name="Fudal I."/>
            <person name="Goodwin S.B."/>
            <person name="Gout L."/>
            <person name="Glaser N."/>
            <person name="Linglin J."/>
            <person name="Kema G.H.J."/>
            <person name="Lapalu N."/>
            <person name="Lawrence C.B."/>
            <person name="May K."/>
            <person name="Meyer M."/>
            <person name="Ollivier B."/>
            <person name="Poulain J."/>
            <person name="Schoch C.L."/>
            <person name="Simon A."/>
            <person name="Spatafora J.W."/>
            <person name="Stachowiak A."/>
            <person name="Turgeon B.G."/>
            <person name="Tyler B.M."/>
            <person name="Vincent D."/>
            <person name="Weissenbach J."/>
            <person name="Amselem J."/>
            <person name="Quesneville H."/>
            <person name="Oliver R.P."/>
            <person name="Wincker P."/>
            <person name="Balesdent M.-H."/>
            <person name="Howlett B.J."/>
        </authorList>
    </citation>
    <scope>NUCLEOTIDE SEQUENCE [LARGE SCALE GENOMIC DNA]</scope>
    <source>
        <strain evidence="2">JN3 / isolate v23.1.3 / race Av1-4-5-6-7-8</strain>
    </source>
</reference>
<dbReference type="STRING" id="985895.E4ZUX5"/>
<sequence length="197" mass="22148">MATVNRFCTVVTASDRMVPSLGFPPRTVALSRGSFDGTHWSQFNTRIIGLSYYFQLRFEVLQFKIALSTFNQGNDRPRPFVDNHDSLLLSESHRSPAGLDSATAKQSFVTPQSLRVLKTKSTSIGYHTSLKASISLETIGPKLSRPTPTTMPQITLWFLQASRSIRTAWLLEELGLDHDLKFSERANQKAPEDFKIN</sequence>
<protein>
    <submittedName>
        <fullName evidence="1">Predicted protein</fullName>
    </submittedName>
</protein>